<evidence type="ECO:0008006" key="3">
    <source>
        <dbReference type="Google" id="ProtNLM"/>
    </source>
</evidence>
<evidence type="ECO:0000313" key="2">
    <source>
        <dbReference type="Proteomes" id="UP001319874"/>
    </source>
</evidence>
<evidence type="ECO:0000313" key="1">
    <source>
        <dbReference type="EMBL" id="BCZ84051.1"/>
    </source>
</evidence>
<dbReference type="RefSeq" id="WP_229515909.1">
    <property type="nucleotide sequence ID" value="NZ_AP024957.1"/>
</dbReference>
<dbReference type="Proteomes" id="UP001319874">
    <property type="component" value="Chromosome 3"/>
</dbReference>
<proteinExistence type="predicted"/>
<sequence length="409" mass="45425">MFEYVAGVRSFHGLCNEKRLSEAIDVLGEIERQARLPADHAKLGYCYSRIGMFSEAEHSLGIAWHHATPFTPEAVQIACELASVKYHLGKFDEGAALEKRVHDRNWYQISSIIPESARDGFSLVFREKLISDADSVEGKRVFVIWSGGAGDVIEHLRHIECLAADGATTVFLDPKESLSKLIQNSALRVAIEPATLPNLASCDALILGNVLNLRYHGSELLKVPGTGYLRPVRQRRSSIVVSAPVGKRKVGIVWRSINGTWETCRHEPFRSMELATLEPLLVNSDIQFYSLQFGERGAEENATLARCNVIDASPYVHSFADLAEITLQLDLVITIDSAPAHLAGALDVPVWNLLANVCDHRWGAMDQRTTPLYPSMRLFRQPALGDWGPVITEVAAELRHAEHREKMVS</sequence>
<reference evidence="1 2" key="1">
    <citation type="journal article" date="2022" name="Front. Microbiol.">
        <title>Identification and characterization of a novel class of self-sufficient cytochrome P450 hydroxylase involved in cyclohexanecarboxylate degradation in Paraburkholderia terrae strain KU-64.</title>
        <authorList>
            <person name="Yamamoto T."/>
            <person name="Hasegawa Y."/>
            <person name="Iwaki H."/>
        </authorList>
    </citation>
    <scope>NUCLEOTIDE SEQUENCE [LARGE SCALE GENOMIC DNA]</scope>
    <source>
        <strain evidence="1 2">KU-64</strain>
    </source>
</reference>
<keyword evidence="2" id="KW-1185">Reference proteome</keyword>
<dbReference type="Pfam" id="PF01075">
    <property type="entry name" value="Glyco_transf_9"/>
    <property type="match status" value="1"/>
</dbReference>
<gene>
    <name evidence="1" type="ORF">PTKU64_77260</name>
</gene>
<name>A0ABM7TY88_9BURK</name>
<dbReference type="EMBL" id="AP024957">
    <property type="protein sequence ID" value="BCZ84051.1"/>
    <property type="molecule type" value="Genomic_DNA"/>
</dbReference>
<protein>
    <recommendedName>
        <fullName evidence="3">ADP-heptose--LPS heptosyltransferase</fullName>
    </recommendedName>
</protein>
<dbReference type="InterPro" id="IPR002201">
    <property type="entry name" value="Glyco_trans_9"/>
</dbReference>
<accession>A0ABM7TY88</accession>
<dbReference type="Gene3D" id="3.40.50.2000">
    <property type="entry name" value="Glycogen Phosphorylase B"/>
    <property type="match status" value="1"/>
</dbReference>
<organism evidence="1 2">
    <name type="scientific">Paraburkholderia terrae</name>
    <dbReference type="NCBI Taxonomy" id="311230"/>
    <lineage>
        <taxon>Bacteria</taxon>
        <taxon>Pseudomonadati</taxon>
        <taxon>Pseudomonadota</taxon>
        <taxon>Betaproteobacteria</taxon>
        <taxon>Burkholderiales</taxon>
        <taxon>Burkholderiaceae</taxon>
        <taxon>Paraburkholderia</taxon>
    </lineage>
</organism>
<dbReference type="SUPFAM" id="SSF53756">
    <property type="entry name" value="UDP-Glycosyltransferase/glycogen phosphorylase"/>
    <property type="match status" value="1"/>
</dbReference>